<evidence type="ECO:0000313" key="2">
    <source>
        <dbReference type="EMBL" id="QDU60996.1"/>
    </source>
</evidence>
<feature type="transmembrane region" description="Helical" evidence="1">
    <location>
        <begin position="26"/>
        <end position="47"/>
    </location>
</feature>
<accession>A0A518B237</accession>
<dbReference type="Pfam" id="PF04367">
    <property type="entry name" value="DUF502"/>
    <property type="match status" value="1"/>
</dbReference>
<keyword evidence="1" id="KW-0812">Transmembrane</keyword>
<evidence type="ECO:0008006" key="4">
    <source>
        <dbReference type="Google" id="ProtNLM"/>
    </source>
</evidence>
<evidence type="ECO:0000256" key="1">
    <source>
        <dbReference type="SAM" id="Phobius"/>
    </source>
</evidence>
<dbReference type="InterPro" id="IPR007462">
    <property type="entry name" value="COV1-like"/>
</dbReference>
<keyword evidence="3" id="KW-1185">Reference proteome</keyword>
<dbReference type="Proteomes" id="UP000317093">
    <property type="component" value="Chromosome"/>
</dbReference>
<dbReference type="AlphaFoldDB" id="A0A518B237"/>
<proteinExistence type="predicted"/>
<organism evidence="2 3">
    <name type="scientific">Kolteria novifilia</name>
    <dbReference type="NCBI Taxonomy" id="2527975"/>
    <lineage>
        <taxon>Bacteria</taxon>
        <taxon>Pseudomonadati</taxon>
        <taxon>Planctomycetota</taxon>
        <taxon>Planctomycetia</taxon>
        <taxon>Kolteriales</taxon>
        <taxon>Kolteriaceae</taxon>
        <taxon>Kolteria</taxon>
    </lineage>
</organism>
<keyword evidence="1" id="KW-1133">Transmembrane helix</keyword>
<feature type="transmembrane region" description="Helical" evidence="1">
    <location>
        <begin position="87"/>
        <end position="108"/>
    </location>
</feature>
<gene>
    <name evidence="2" type="ORF">Pan216_18490</name>
</gene>
<name>A0A518B237_9BACT</name>
<dbReference type="RefSeq" id="WP_145257646.1">
    <property type="nucleotide sequence ID" value="NZ_CP036279.1"/>
</dbReference>
<dbReference type="PANTHER" id="PTHR31876">
    <property type="entry name" value="COV-LIKE PROTEIN 1"/>
    <property type="match status" value="1"/>
</dbReference>
<dbReference type="OrthoDB" id="9780267at2"/>
<keyword evidence="1" id="KW-0472">Membrane</keyword>
<dbReference type="EMBL" id="CP036279">
    <property type="protein sequence ID" value="QDU60996.1"/>
    <property type="molecule type" value="Genomic_DNA"/>
</dbReference>
<protein>
    <recommendedName>
        <fullName evidence="4">DUF502 domain-containing protein</fullName>
    </recommendedName>
</protein>
<dbReference type="KEGG" id="knv:Pan216_18490"/>
<evidence type="ECO:0000313" key="3">
    <source>
        <dbReference type="Proteomes" id="UP000317093"/>
    </source>
</evidence>
<dbReference type="PANTHER" id="PTHR31876:SF26">
    <property type="entry name" value="PROTEIN LIKE COV 2"/>
    <property type="match status" value="1"/>
</dbReference>
<sequence length="245" mass="26720">MSVLPPTDPSEDPTPRGIIELVRKRIIGGTVLILPFAITAMIIAWLYQTVRDSVIEPVAMLIIKALTFSGRVHASESGDLPYWIEDWVAPLLAIVAIGAGLYMLGMLVHSRLDAAFDWIFRKLPGVTVIYNAVRGVFNSVQQSKTGMRQFKRVVLVSFPHPGTRVPAFVTSTCVDTESGKTILCLYVPTTPVPTSGYMLLVPEEDVVELNWDLDETLRAVISGGISVPETVSYSGLPSSTEETSS</sequence>
<reference evidence="2 3" key="1">
    <citation type="submission" date="2019-02" db="EMBL/GenBank/DDBJ databases">
        <title>Deep-cultivation of Planctomycetes and their phenomic and genomic characterization uncovers novel biology.</title>
        <authorList>
            <person name="Wiegand S."/>
            <person name="Jogler M."/>
            <person name="Boedeker C."/>
            <person name="Pinto D."/>
            <person name="Vollmers J."/>
            <person name="Rivas-Marin E."/>
            <person name="Kohn T."/>
            <person name="Peeters S.H."/>
            <person name="Heuer A."/>
            <person name="Rast P."/>
            <person name="Oberbeckmann S."/>
            <person name="Bunk B."/>
            <person name="Jeske O."/>
            <person name="Meyerdierks A."/>
            <person name="Storesund J.E."/>
            <person name="Kallscheuer N."/>
            <person name="Luecker S."/>
            <person name="Lage O.M."/>
            <person name="Pohl T."/>
            <person name="Merkel B.J."/>
            <person name="Hornburger P."/>
            <person name="Mueller R.-W."/>
            <person name="Bruemmer F."/>
            <person name="Labrenz M."/>
            <person name="Spormann A.M."/>
            <person name="Op den Camp H."/>
            <person name="Overmann J."/>
            <person name="Amann R."/>
            <person name="Jetten M.S.M."/>
            <person name="Mascher T."/>
            <person name="Medema M.H."/>
            <person name="Devos D.P."/>
            <person name="Kaster A.-K."/>
            <person name="Ovreas L."/>
            <person name="Rohde M."/>
            <person name="Galperin M.Y."/>
            <person name="Jogler C."/>
        </authorList>
    </citation>
    <scope>NUCLEOTIDE SEQUENCE [LARGE SCALE GENOMIC DNA]</scope>
    <source>
        <strain evidence="2 3">Pan216</strain>
    </source>
</reference>